<dbReference type="OrthoDB" id="5366084at2"/>
<keyword evidence="7" id="KW-0051">Antiviral defense</keyword>
<evidence type="ECO:0000256" key="7">
    <source>
        <dbReference type="ARBA" id="ARBA00023118"/>
    </source>
</evidence>
<dbReference type="PROSITE" id="PS50878">
    <property type="entry name" value="RT_POL"/>
    <property type="match status" value="1"/>
</dbReference>
<dbReference type="Proteomes" id="UP000005695">
    <property type="component" value="Unassembled WGS sequence"/>
</dbReference>
<dbReference type="InterPro" id="IPR053543">
    <property type="entry name" value="Bacterial_RT"/>
</dbReference>
<evidence type="ECO:0000256" key="2">
    <source>
        <dbReference type="ARBA" id="ARBA00022679"/>
    </source>
</evidence>
<dbReference type="PANTHER" id="PTHR34047">
    <property type="entry name" value="NUCLEAR INTRON MATURASE 1, MITOCHONDRIAL-RELATED"/>
    <property type="match status" value="1"/>
</dbReference>
<comment type="similarity">
    <text evidence="8">Belongs to the bacterial reverse transcriptase family.</text>
</comment>
<accession>Q1JZ52</accession>
<dbReference type="RefSeq" id="WP_006000737.1">
    <property type="nucleotide sequence ID" value="NZ_AAEW02000010.1"/>
</dbReference>
<comment type="caution">
    <text evidence="11">The sequence shown here is derived from an EMBL/GenBank/DDBJ whole genome shotgun (WGS) entry which is preliminary data.</text>
</comment>
<dbReference type="GO" id="GO:0003964">
    <property type="term" value="F:RNA-directed DNA polymerase activity"/>
    <property type="evidence" value="ECO:0007669"/>
    <property type="project" value="UniProtKB-KW"/>
</dbReference>
<dbReference type="EMBL" id="AAEW02000010">
    <property type="protein sequence ID" value="EAT15442.1"/>
    <property type="molecule type" value="Genomic_DNA"/>
</dbReference>
<dbReference type="InterPro" id="IPR051083">
    <property type="entry name" value="GrpII_Intron_Splice-Mob/Def"/>
</dbReference>
<evidence type="ECO:0000256" key="1">
    <source>
        <dbReference type="ARBA" id="ARBA00012493"/>
    </source>
</evidence>
<keyword evidence="12" id="KW-1185">Reference proteome</keyword>
<keyword evidence="6 11" id="KW-0695">RNA-directed DNA polymerase</keyword>
<evidence type="ECO:0000313" key="11">
    <source>
        <dbReference type="EMBL" id="EAT15442.1"/>
    </source>
</evidence>
<dbReference type="AlphaFoldDB" id="Q1JZ52"/>
<name>Q1JZ52_DESA6</name>
<gene>
    <name evidence="11" type="ORF">Dace_1304</name>
</gene>
<organism evidence="11 12">
    <name type="scientific">Desulfuromonas acetoxidans (strain DSM 684 / 11070)</name>
    <dbReference type="NCBI Taxonomy" id="281689"/>
    <lineage>
        <taxon>Bacteria</taxon>
        <taxon>Pseudomonadati</taxon>
        <taxon>Thermodesulfobacteriota</taxon>
        <taxon>Desulfuromonadia</taxon>
        <taxon>Desulfuromonadales</taxon>
        <taxon>Desulfuromonadaceae</taxon>
        <taxon>Desulfuromonas</taxon>
    </lineage>
</organism>
<sequence>MTKLERIRLAKDKKDFAKLLKVSTVFLTNTLYLTPIEDQYEEFQIPKRSGGFRTIHAPTAELKDLQSRLSNLLLDCIDDINKEKEIISTLSHGFVRKRSIITNARLHVRQKNVLNIDLEDFFGSFNFGRVRGFFLKNNNFKLDKNIATIIAKIACLNDTLPQGSPCSPVITNLITHPLDIRLAQLAKKSSSVYTRYADDITFSTRERNFSEKIVSIENKKVTLSKKLKEEIRRSGFNINHKKTRLQFADSRQDVTGLIVNKKINIKREYWRETRAMCHSLFKTGEFTINENGNLRKGTIDELYGKLNFIDSIDRYNHYNCKESLDHRYSLKDRGIDTHREKLNGRESTFSDFLYYKNFIANNKPTLLFEGKTDNIYIKYALKSKSNTSNELKPTKNDNDQLELPVSLFDYTKRTRYLLDLYGGGNYLKFFSQRYKKSLKYYNVKTPQNPVILVLDNDNGPNGLIGWLSSQKIIFPKIEEDNKNNSIRNSDFIHIVSNLYLILTPRDNGNDSMMENLFDDKALSYKIDGREFEPSNEYDSTTKYGKNTFSLKVVKDKHKEINFDGFIPLLLRIAKVIKYHKKFVNS</sequence>
<evidence type="ECO:0000259" key="10">
    <source>
        <dbReference type="PROSITE" id="PS50878"/>
    </source>
</evidence>
<dbReference type="InterPro" id="IPR043502">
    <property type="entry name" value="DNA/RNA_pol_sf"/>
</dbReference>
<dbReference type="SUPFAM" id="SSF56672">
    <property type="entry name" value="DNA/RNA polymerases"/>
    <property type="match status" value="1"/>
</dbReference>
<dbReference type="Pfam" id="PF00078">
    <property type="entry name" value="RVT_1"/>
    <property type="match status" value="1"/>
</dbReference>
<comment type="catalytic activity">
    <reaction evidence="9">
        <text>DNA(n) + a 2'-deoxyribonucleoside 5'-triphosphate = DNA(n+1) + diphosphate</text>
        <dbReference type="Rhea" id="RHEA:22508"/>
        <dbReference type="Rhea" id="RHEA-COMP:17339"/>
        <dbReference type="Rhea" id="RHEA-COMP:17340"/>
        <dbReference type="ChEBI" id="CHEBI:33019"/>
        <dbReference type="ChEBI" id="CHEBI:61560"/>
        <dbReference type="ChEBI" id="CHEBI:173112"/>
        <dbReference type="EC" id="2.7.7.49"/>
    </reaction>
</comment>
<dbReference type="InterPro" id="IPR000123">
    <property type="entry name" value="Reverse_transcriptase_msDNA"/>
</dbReference>
<evidence type="ECO:0000256" key="8">
    <source>
        <dbReference type="ARBA" id="ARBA00034120"/>
    </source>
</evidence>
<keyword evidence="5" id="KW-0460">Magnesium</keyword>
<dbReference type="PANTHER" id="PTHR34047:SF7">
    <property type="entry name" value="RNA-DIRECTED DNA POLYMERASE"/>
    <property type="match status" value="1"/>
</dbReference>
<keyword evidence="2" id="KW-0808">Transferase</keyword>
<keyword evidence="4" id="KW-0479">Metal-binding</keyword>
<evidence type="ECO:0000256" key="9">
    <source>
        <dbReference type="ARBA" id="ARBA00048173"/>
    </source>
</evidence>
<keyword evidence="3" id="KW-0548">Nucleotidyltransferase</keyword>
<reference evidence="11" key="2">
    <citation type="submission" date="2006-05" db="EMBL/GenBank/DDBJ databases">
        <title>Sequencing of the draft genome and assembly of Desulfuromonas acetoxidans DSM 684.</title>
        <authorList>
            <consortium name="US DOE Joint Genome Institute (JGI-PGF)"/>
            <person name="Copeland A."/>
            <person name="Lucas S."/>
            <person name="Lapidus A."/>
            <person name="Barry K."/>
            <person name="Detter J.C."/>
            <person name="Glavina del Rio T."/>
            <person name="Hammon N."/>
            <person name="Israni S."/>
            <person name="Dalin E."/>
            <person name="Tice H."/>
            <person name="Bruce D."/>
            <person name="Pitluck S."/>
            <person name="Richardson P."/>
        </authorList>
    </citation>
    <scope>NUCLEOTIDE SEQUENCE [LARGE SCALE GENOMIC DNA]</scope>
    <source>
        <strain evidence="11">DSM 684</strain>
    </source>
</reference>
<reference evidence="11" key="1">
    <citation type="submission" date="2006-05" db="EMBL/GenBank/DDBJ databases">
        <title>Annotation of the draft genome assembly of Desulfuromonas acetoxidans DSM 684.</title>
        <authorList>
            <consortium name="US DOE Joint Genome Institute (JGI-ORNL)"/>
            <person name="Larimer F."/>
            <person name="Land M."/>
            <person name="Hauser L."/>
        </authorList>
    </citation>
    <scope>NUCLEOTIDE SEQUENCE [LARGE SCALE GENOMIC DNA]</scope>
    <source>
        <strain evidence="11">DSM 684</strain>
    </source>
</reference>
<evidence type="ECO:0000256" key="3">
    <source>
        <dbReference type="ARBA" id="ARBA00022695"/>
    </source>
</evidence>
<dbReference type="InterPro" id="IPR000477">
    <property type="entry name" value="RT_dom"/>
</dbReference>
<dbReference type="GO" id="GO:0003723">
    <property type="term" value="F:RNA binding"/>
    <property type="evidence" value="ECO:0007669"/>
    <property type="project" value="InterPro"/>
</dbReference>
<dbReference type="GO" id="GO:0051607">
    <property type="term" value="P:defense response to virus"/>
    <property type="evidence" value="ECO:0007669"/>
    <property type="project" value="UniProtKB-KW"/>
</dbReference>
<dbReference type="GO" id="GO:0046872">
    <property type="term" value="F:metal ion binding"/>
    <property type="evidence" value="ECO:0007669"/>
    <property type="project" value="UniProtKB-KW"/>
</dbReference>
<evidence type="ECO:0000256" key="4">
    <source>
        <dbReference type="ARBA" id="ARBA00022723"/>
    </source>
</evidence>
<evidence type="ECO:0000256" key="6">
    <source>
        <dbReference type="ARBA" id="ARBA00022918"/>
    </source>
</evidence>
<feature type="domain" description="Reverse transcriptase" evidence="10">
    <location>
        <begin position="1"/>
        <end position="259"/>
    </location>
</feature>
<proteinExistence type="inferred from homology"/>
<dbReference type="NCBIfam" id="NF038237">
    <property type="entry name" value="retron_Ec67_fus"/>
    <property type="match status" value="1"/>
</dbReference>
<protein>
    <recommendedName>
        <fullName evidence="1">RNA-directed DNA polymerase</fullName>
        <ecNumber evidence="1">2.7.7.49</ecNumber>
    </recommendedName>
</protein>
<dbReference type="PRINTS" id="PR00866">
    <property type="entry name" value="RNADNAPOLMS"/>
</dbReference>
<dbReference type="EC" id="2.7.7.49" evidence="1"/>
<dbReference type="CDD" id="cd03487">
    <property type="entry name" value="RT_Bac_retron_II"/>
    <property type="match status" value="1"/>
</dbReference>
<evidence type="ECO:0000256" key="5">
    <source>
        <dbReference type="ARBA" id="ARBA00022842"/>
    </source>
</evidence>
<evidence type="ECO:0000313" key="12">
    <source>
        <dbReference type="Proteomes" id="UP000005695"/>
    </source>
</evidence>